<protein>
    <submittedName>
        <fullName evidence="3">Cobalt transporter</fullName>
    </submittedName>
</protein>
<evidence type="ECO:0000313" key="3">
    <source>
        <dbReference type="EMBL" id="HIQ68151.1"/>
    </source>
</evidence>
<evidence type="ECO:0000313" key="4">
    <source>
        <dbReference type="Proteomes" id="UP000886796"/>
    </source>
</evidence>
<evidence type="ECO:0000259" key="2">
    <source>
        <dbReference type="Pfam" id="PF26551"/>
    </source>
</evidence>
<dbReference type="AlphaFoldDB" id="A0A9D1CLV8"/>
<accession>A0A9D1CLV8</accession>
<sequence length="117" mass="13122">MPHTHPHTHEHTHPHEHPHEHDHVHPHEHPHDHDHGCAGSCEGCASQCAHTPMEELTALMKYMASHNAAHARELAELANQLEKIGNHMAYEQVMAAVSDFEKGNLRLTAVLSSLEEK</sequence>
<dbReference type="Proteomes" id="UP000886796">
    <property type="component" value="Unassembled WGS sequence"/>
</dbReference>
<reference evidence="3" key="2">
    <citation type="journal article" date="2021" name="PeerJ">
        <title>Extensive microbial diversity within the chicken gut microbiome revealed by metagenomics and culture.</title>
        <authorList>
            <person name="Gilroy R."/>
            <person name="Ravi A."/>
            <person name="Getino M."/>
            <person name="Pursley I."/>
            <person name="Horton D.L."/>
            <person name="Alikhan N.F."/>
            <person name="Baker D."/>
            <person name="Gharbi K."/>
            <person name="Hall N."/>
            <person name="Watson M."/>
            <person name="Adriaenssens E.M."/>
            <person name="Foster-Nyarko E."/>
            <person name="Jarju S."/>
            <person name="Secka A."/>
            <person name="Antonio M."/>
            <person name="Oren A."/>
            <person name="Chaudhuri R.R."/>
            <person name="La Ragione R."/>
            <person name="Hildebrand F."/>
            <person name="Pallen M.J."/>
        </authorList>
    </citation>
    <scope>NUCLEOTIDE SEQUENCE</scope>
    <source>
        <strain evidence="3">13361</strain>
    </source>
</reference>
<name>A0A9D1CLV8_9FIRM</name>
<dbReference type="EMBL" id="DVFK01000088">
    <property type="protein sequence ID" value="HIQ68151.1"/>
    <property type="molecule type" value="Genomic_DNA"/>
</dbReference>
<feature type="domain" description="DUF8180" evidence="2">
    <location>
        <begin position="56"/>
        <end position="114"/>
    </location>
</feature>
<feature type="region of interest" description="Disordered" evidence="1">
    <location>
        <begin position="1"/>
        <end position="38"/>
    </location>
</feature>
<dbReference type="InterPro" id="IPR058493">
    <property type="entry name" value="DUF8180"/>
</dbReference>
<comment type="caution">
    <text evidence="3">The sequence shown here is derived from an EMBL/GenBank/DDBJ whole genome shotgun (WGS) entry which is preliminary data.</text>
</comment>
<gene>
    <name evidence="3" type="ORF">IAB74_06555</name>
</gene>
<evidence type="ECO:0000256" key="1">
    <source>
        <dbReference type="SAM" id="MobiDB-lite"/>
    </source>
</evidence>
<reference evidence="3" key="1">
    <citation type="submission" date="2020-10" db="EMBL/GenBank/DDBJ databases">
        <authorList>
            <person name="Gilroy R."/>
        </authorList>
    </citation>
    <scope>NUCLEOTIDE SEQUENCE</scope>
    <source>
        <strain evidence="3">13361</strain>
    </source>
</reference>
<dbReference type="Pfam" id="PF26551">
    <property type="entry name" value="DUF8180"/>
    <property type="match status" value="1"/>
</dbReference>
<organism evidence="3 4">
    <name type="scientific">Candidatus Faecousia excrementigallinarum</name>
    <dbReference type="NCBI Taxonomy" id="2840806"/>
    <lineage>
        <taxon>Bacteria</taxon>
        <taxon>Bacillati</taxon>
        <taxon>Bacillota</taxon>
        <taxon>Clostridia</taxon>
        <taxon>Eubacteriales</taxon>
        <taxon>Oscillospiraceae</taxon>
        <taxon>Faecousia</taxon>
    </lineage>
</organism>
<proteinExistence type="predicted"/>
<feature type="compositionally biased region" description="Basic and acidic residues" evidence="1">
    <location>
        <begin position="7"/>
        <end position="36"/>
    </location>
</feature>